<keyword evidence="2" id="KW-0540">Nuclease</keyword>
<protein>
    <submittedName>
        <fullName evidence="2">Nucleoprotein exonuclease domain</fullName>
    </submittedName>
</protein>
<keyword evidence="2" id="KW-0378">Hydrolase</keyword>
<evidence type="ECO:0000256" key="1">
    <source>
        <dbReference type="SAM" id="MobiDB-lite"/>
    </source>
</evidence>
<evidence type="ECO:0000313" key="2">
    <source>
        <dbReference type="EMBL" id="XBP46458.1"/>
    </source>
</evidence>
<proteinExistence type="predicted"/>
<reference evidence="2" key="1">
    <citation type="submission" date="2024-03" db="EMBL/GenBank/DDBJ databases">
        <title>Antarctic Fish Virome Diversity.</title>
        <authorList>
            <person name="Grimwood R.M."/>
            <person name="Geoghegan J.L."/>
        </authorList>
    </citation>
    <scope>NUCLEOTIDE SEQUENCE</scope>
    <source>
        <strain evidence="2">TLO_L</strain>
    </source>
</reference>
<organism evidence="2">
    <name type="scientific">Trematomus arenavirus</name>
    <dbReference type="NCBI Taxonomy" id="3138838"/>
    <lineage>
        <taxon>Viruses</taxon>
        <taxon>Riboviria</taxon>
        <taxon>Orthornavirae</taxon>
        <taxon>Negarnaviricota</taxon>
        <taxon>Polyploviricotina</taxon>
        <taxon>Bunyaviricetes</taxon>
        <taxon>Hareavirales</taxon>
        <taxon>Arenaviridae</taxon>
    </lineage>
</organism>
<name>A0AAU7LK98_9VIRU</name>
<accession>A0AAU7LK98</accession>
<feature type="region of interest" description="Disordered" evidence="1">
    <location>
        <begin position="1"/>
        <end position="118"/>
    </location>
</feature>
<keyword evidence="2" id="KW-0269">Exonuclease</keyword>
<sequence>MREMDEDEKNYRMQQLLIRNEAERERRMVTKKEEEKAKKRAEADRKARMAKNLSNFQDRSLLEFQDKPQTPQIRVPPQPSPRAAAVALPNQFQPEPVPWTPRTPAPSPVPSPEPAPKVVKGTIDVTDVLVLSPPVGPTMYMDIEGEAGKTVEVHINVFDAQDGFVDCLHYHQPENMNIANKYCHALGGEKGNVYSTLKDPKDELTKFWNKHGKKAHCMGAKDIKEFLELNSLSGGLSDIMPLAPKWVDRKDMAGFKILSLSKGRRCSRKSIHGKLHSNDKTNEGPHCAETDCLFYICIALGRVPDAIAKMLET</sequence>
<feature type="compositionally biased region" description="Basic and acidic residues" evidence="1">
    <location>
        <begin position="20"/>
        <end position="47"/>
    </location>
</feature>
<dbReference type="GO" id="GO:0004527">
    <property type="term" value="F:exonuclease activity"/>
    <property type="evidence" value="ECO:0007669"/>
    <property type="project" value="UniProtKB-KW"/>
</dbReference>
<feature type="compositionally biased region" description="Pro residues" evidence="1">
    <location>
        <begin position="95"/>
        <end position="115"/>
    </location>
</feature>
<dbReference type="EMBL" id="PP590769">
    <property type="protein sequence ID" value="XBP46458.1"/>
    <property type="molecule type" value="Viral_cRNA"/>
</dbReference>